<feature type="compositionally biased region" description="Basic and acidic residues" evidence="1">
    <location>
        <begin position="99"/>
        <end position="119"/>
    </location>
</feature>
<dbReference type="AlphaFoldDB" id="A0A211YS01"/>
<feature type="compositionally biased region" description="Basic and acidic residues" evidence="1">
    <location>
        <begin position="82"/>
        <end position="91"/>
    </location>
</feature>
<comment type="caution">
    <text evidence="2">The sequence shown here is derived from an EMBL/GenBank/DDBJ whole genome shotgun (WGS) entry which is preliminary data.</text>
</comment>
<gene>
    <name evidence="2" type="ORF">Pdsh_02075</name>
</gene>
<protein>
    <submittedName>
        <fullName evidence="2">Uncharacterized protein</fullName>
    </submittedName>
</protein>
<evidence type="ECO:0000256" key="1">
    <source>
        <dbReference type="SAM" id="MobiDB-lite"/>
    </source>
</evidence>
<dbReference type="RefSeq" id="WP_088171735.1">
    <property type="nucleotide sequence ID" value="NZ_NCQP01000001.1"/>
</dbReference>
<proteinExistence type="predicted"/>
<feature type="region of interest" description="Disordered" evidence="1">
    <location>
        <begin position="62"/>
        <end position="125"/>
    </location>
</feature>
<dbReference type="Proteomes" id="UP000196694">
    <property type="component" value="Unassembled WGS sequence"/>
</dbReference>
<organism evidence="2 3">
    <name type="scientific">Pyrodictium delaneyi</name>
    <dbReference type="NCBI Taxonomy" id="1273541"/>
    <lineage>
        <taxon>Archaea</taxon>
        <taxon>Thermoproteota</taxon>
        <taxon>Thermoprotei</taxon>
        <taxon>Desulfurococcales</taxon>
        <taxon>Pyrodictiaceae</taxon>
        <taxon>Pyrodictium</taxon>
    </lineage>
</organism>
<accession>A0A211YS01</accession>
<sequence>MVRKISVSDQAYELLNRLREELGTQTHSETILVLADRARLCSDIEPRLRKIELLLHRLLEEHTGRTAGEEEGPESPAGGAVKEGRKEEHAPRRTVTRPLDADRSAPEPLRRGREPRTQHIEQTSE</sequence>
<keyword evidence="3" id="KW-1185">Reference proteome</keyword>
<evidence type="ECO:0000313" key="3">
    <source>
        <dbReference type="Proteomes" id="UP000196694"/>
    </source>
</evidence>
<dbReference type="EMBL" id="NCQP01000001">
    <property type="protein sequence ID" value="OWJ55597.1"/>
    <property type="molecule type" value="Genomic_DNA"/>
</dbReference>
<evidence type="ECO:0000313" key="2">
    <source>
        <dbReference type="EMBL" id="OWJ55597.1"/>
    </source>
</evidence>
<name>A0A211YS01_9CREN</name>
<reference evidence="2 3" key="1">
    <citation type="submission" date="2017-05" db="EMBL/GenBank/DDBJ databases">
        <title>The draft genome of the hyperthermophilic archaeon 'Pyrodictium delaneyi strain Hulk', an iron and nitrate reducer, reveals the capacity for sulfate reduction.</title>
        <authorList>
            <person name="Demey L.M."/>
            <person name="Miller C."/>
            <person name="Manzella M."/>
            <person name="Reguera G."/>
            <person name="Kashefi K."/>
        </authorList>
    </citation>
    <scope>NUCLEOTIDE SEQUENCE [LARGE SCALE GENOMIC DNA]</scope>
    <source>
        <strain evidence="2 3">Hulk</strain>
    </source>
</reference>